<evidence type="ECO:0000313" key="5">
    <source>
        <dbReference type="Proteomes" id="UP001172687"/>
    </source>
</evidence>
<dbReference type="CDD" id="cd07043">
    <property type="entry name" value="STAS_anti-anti-sigma_factors"/>
    <property type="match status" value="1"/>
</dbReference>
<sequence length="116" mass="12659">MKLTLTVHITGRSARVHVAGDLDYGSTGLLLETVSELLVDPSGWQDLHLDFTDLAFCDSAGLSSLVVIHRRTTAAGIRLHLDHRPAQLERILRVTGLLEFLTTRPASLDSDESDIG</sequence>
<gene>
    <name evidence="4" type="ORF">QYF68_33975</name>
</gene>
<dbReference type="SUPFAM" id="SSF52091">
    <property type="entry name" value="SpoIIaa-like"/>
    <property type="match status" value="1"/>
</dbReference>
<reference evidence="4" key="1">
    <citation type="submission" date="2023-07" db="EMBL/GenBank/DDBJ databases">
        <title>Degradation of tert-butanol by M. austroafricanum TBA100.</title>
        <authorList>
            <person name="Helbich S."/>
            <person name="Vainshtein Y."/>
        </authorList>
    </citation>
    <scope>NUCLEOTIDE SEQUENCE</scope>
    <source>
        <strain evidence="4">TBA100</strain>
    </source>
</reference>
<dbReference type="Pfam" id="PF01740">
    <property type="entry name" value="STAS"/>
    <property type="match status" value="1"/>
</dbReference>
<name>A0ABT8HR70_MYCAO</name>
<organism evidence="4 5">
    <name type="scientific">Mycolicibacterium austroafricanum</name>
    <name type="common">Mycobacterium austroafricanum</name>
    <dbReference type="NCBI Taxonomy" id="39687"/>
    <lineage>
        <taxon>Bacteria</taxon>
        <taxon>Bacillati</taxon>
        <taxon>Actinomycetota</taxon>
        <taxon>Actinomycetes</taxon>
        <taxon>Mycobacteriales</taxon>
        <taxon>Mycobacteriaceae</taxon>
        <taxon>Mycolicibacterium</taxon>
    </lineage>
</organism>
<keyword evidence="5" id="KW-1185">Reference proteome</keyword>
<dbReference type="InterPro" id="IPR002645">
    <property type="entry name" value="STAS_dom"/>
</dbReference>
<dbReference type="RefSeq" id="WP_011782923.1">
    <property type="nucleotide sequence ID" value="NZ_CP070380.1"/>
</dbReference>
<dbReference type="NCBIfam" id="TIGR00377">
    <property type="entry name" value="ant_ant_sig"/>
    <property type="match status" value="1"/>
</dbReference>
<evidence type="ECO:0000256" key="1">
    <source>
        <dbReference type="ARBA" id="ARBA00009013"/>
    </source>
</evidence>
<evidence type="ECO:0000313" key="4">
    <source>
        <dbReference type="EMBL" id="MDN4522797.1"/>
    </source>
</evidence>
<comment type="similarity">
    <text evidence="1 2">Belongs to the anti-sigma-factor antagonist family.</text>
</comment>
<dbReference type="InterPro" id="IPR036513">
    <property type="entry name" value="STAS_dom_sf"/>
</dbReference>
<evidence type="ECO:0000256" key="2">
    <source>
        <dbReference type="RuleBase" id="RU003749"/>
    </source>
</evidence>
<dbReference type="Proteomes" id="UP001172687">
    <property type="component" value="Unassembled WGS sequence"/>
</dbReference>
<feature type="domain" description="STAS" evidence="3">
    <location>
        <begin position="16"/>
        <end position="116"/>
    </location>
</feature>
<dbReference type="PROSITE" id="PS50801">
    <property type="entry name" value="STAS"/>
    <property type="match status" value="1"/>
</dbReference>
<evidence type="ECO:0000259" key="3">
    <source>
        <dbReference type="PROSITE" id="PS50801"/>
    </source>
</evidence>
<accession>A0ABT8HR70</accession>
<dbReference type="EMBL" id="JAUHTC010000101">
    <property type="protein sequence ID" value="MDN4522797.1"/>
    <property type="molecule type" value="Genomic_DNA"/>
</dbReference>
<dbReference type="Gene3D" id="3.30.750.24">
    <property type="entry name" value="STAS domain"/>
    <property type="match status" value="1"/>
</dbReference>
<proteinExistence type="inferred from homology"/>
<comment type="caution">
    <text evidence="4">The sequence shown here is derived from an EMBL/GenBank/DDBJ whole genome shotgun (WGS) entry which is preliminary data.</text>
</comment>
<protein>
    <recommendedName>
        <fullName evidence="2">Anti-sigma factor antagonist</fullName>
    </recommendedName>
</protein>
<dbReference type="InterPro" id="IPR003658">
    <property type="entry name" value="Anti-sigma_ant"/>
</dbReference>